<gene>
    <name evidence="5" type="ORF">N341_08164</name>
</gene>
<feature type="non-terminal residue" evidence="5">
    <location>
        <position position="1"/>
    </location>
</feature>
<dbReference type="EC" id="3.1.26.4" evidence="2"/>
<dbReference type="InterPro" id="IPR043502">
    <property type="entry name" value="DNA/RNA_pol_sf"/>
</dbReference>
<proteinExistence type="inferred from homology"/>
<dbReference type="Proteomes" id="UP000054190">
    <property type="component" value="Unassembled WGS sequence"/>
</dbReference>
<evidence type="ECO:0000256" key="2">
    <source>
        <dbReference type="ARBA" id="ARBA00012180"/>
    </source>
</evidence>
<evidence type="ECO:0000256" key="1">
    <source>
        <dbReference type="ARBA" id="ARBA00010879"/>
    </source>
</evidence>
<protein>
    <recommendedName>
        <fullName evidence="2">ribonuclease H</fullName>
        <ecNumber evidence="2">3.1.26.4</ecNumber>
    </recommendedName>
</protein>
<dbReference type="InterPro" id="IPR000477">
    <property type="entry name" value="RT_dom"/>
</dbReference>
<dbReference type="EMBL" id="KK370648">
    <property type="protein sequence ID" value="KFV43380.1"/>
    <property type="molecule type" value="Genomic_DNA"/>
</dbReference>
<accession>A0A093EHW3</accession>
<feature type="domain" description="Reverse transcriptase" evidence="4">
    <location>
        <begin position="1"/>
        <end position="129"/>
    </location>
</feature>
<evidence type="ECO:0000313" key="6">
    <source>
        <dbReference type="Proteomes" id="UP000054190"/>
    </source>
</evidence>
<comment type="similarity">
    <text evidence="1">Belongs to the beta type-B retroviral polymerase family. HERV class-II K(HML-2) pol subfamily.</text>
</comment>
<evidence type="ECO:0000259" key="4">
    <source>
        <dbReference type="PROSITE" id="PS50878"/>
    </source>
</evidence>
<dbReference type="InterPro" id="IPR043128">
    <property type="entry name" value="Rev_trsase/Diguanyl_cyclase"/>
</dbReference>
<dbReference type="InterPro" id="IPR051320">
    <property type="entry name" value="Viral_Replic_Matur_Polypro"/>
</dbReference>
<dbReference type="Pfam" id="PF00078">
    <property type="entry name" value="RVT_1"/>
    <property type="match status" value="1"/>
</dbReference>
<name>A0A093EHW3_TYTAL</name>
<organism evidence="5 6">
    <name type="scientific">Tyto alba</name>
    <name type="common">Barn owl</name>
    <dbReference type="NCBI Taxonomy" id="56313"/>
    <lineage>
        <taxon>Eukaryota</taxon>
        <taxon>Metazoa</taxon>
        <taxon>Chordata</taxon>
        <taxon>Craniata</taxon>
        <taxon>Vertebrata</taxon>
        <taxon>Euteleostomi</taxon>
        <taxon>Archelosauria</taxon>
        <taxon>Archosauria</taxon>
        <taxon>Dinosauria</taxon>
        <taxon>Saurischia</taxon>
        <taxon>Theropoda</taxon>
        <taxon>Coelurosauria</taxon>
        <taxon>Aves</taxon>
        <taxon>Neognathae</taxon>
        <taxon>Neoaves</taxon>
        <taxon>Telluraves</taxon>
        <taxon>Strigiformes</taxon>
        <taxon>Tytonidae</taxon>
        <taxon>Tyto</taxon>
    </lineage>
</organism>
<keyword evidence="3" id="KW-0732">Signal</keyword>
<dbReference type="Gene3D" id="3.10.10.10">
    <property type="entry name" value="HIV Type 1 Reverse Transcriptase, subunit A, domain 1"/>
    <property type="match status" value="1"/>
</dbReference>
<dbReference type="PROSITE" id="PS50878">
    <property type="entry name" value="RT_POL"/>
    <property type="match status" value="1"/>
</dbReference>
<dbReference type="SUPFAM" id="SSF56672">
    <property type="entry name" value="DNA/RNA polymerases"/>
    <property type="match status" value="1"/>
</dbReference>
<evidence type="ECO:0000313" key="5">
    <source>
        <dbReference type="EMBL" id="KFV43380.1"/>
    </source>
</evidence>
<dbReference type="PANTHER" id="PTHR33064:SF36">
    <property type="entry name" value="CCHC-TYPE DOMAIN-CONTAINING PROTEIN"/>
    <property type="match status" value="1"/>
</dbReference>
<keyword evidence="6" id="KW-1185">Reference proteome</keyword>
<evidence type="ECO:0000256" key="3">
    <source>
        <dbReference type="SAM" id="SignalP"/>
    </source>
</evidence>
<dbReference type="Gene3D" id="3.30.70.270">
    <property type="match status" value="2"/>
</dbReference>
<dbReference type="AlphaFoldDB" id="A0A093EHW3"/>
<dbReference type="GO" id="GO:0004523">
    <property type="term" value="F:RNA-DNA hybrid ribonuclease activity"/>
    <property type="evidence" value="ECO:0007669"/>
    <property type="project" value="UniProtKB-EC"/>
</dbReference>
<sequence>WFTVLGLKDAFFCHTLALESCNLFAFEWENPDSGRKTQLTWTVLLQGFKNSPAIFGNQLAKELEQWERPPGSGVILQYVDDILIATERKEECQEWTVSSLNFLGLSGYRVLLQKAQIQKEEVIYLGFLISKGQRQLRNERKEAICQTLEPTTIKELWTFLGMTGWCRLWIYNYGLLVKPLYKLITGSQRNLVWTKEAGEAFKTIKLEIMRAPALPDVTKIFWLFV</sequence>
<feature type="non-terminal residue" evidence="5">
    <location>
        <position position="225"/>
    </location>
</feature>
<reference evidence="5 6" key="1">
    <citation type="submission" date="2014-04" db="EMBL/GenBank/DDBJ databases">
        <title>Genome evolution of avian class.</title>
        <authorList>
            <person name="Zhang G."/>
            <person name="Li C."/>
        </authorList>
    </citation>
    <scope>NUCLEOTIDE SEQUENCE [LARGE SCALE GENOMIC DNA]</scope>
    <source>
        <strain evidence="5">BGI_N341</strain>
    </source>
</reference>
<feature type="signal peptide" evidence="3">
    <location>
        <begin position="1"/>
        <end position="17"/>
    </location>
</feature>
<feature type="chain" id="PRO_5001885445" description="ribonuclease H" evidence="3">
    <location>
        <begin position="18"/>
        <end position="225"/>
    </location>
</feature>
<dbReference type="PANTHER" id="PTHR33064">
    <property type="entry name" value="POL PROTEIN"/>
    <property type="match status" value="1"/>
</dbReference>